<evidence type="ECO:0000256" key="2">
    <source>
        <dbReference type="ARBA" id="ARBA00022679"/>
    </source>
</evidence>
<dbReference type="InterPro" id="IPR012967">
    <property type="entry name" value="COMT_dimerisation"/>
</dbReference>
<dbReference type="SUPFAM" id="SSF46785">
    <property type="entry name" value="Winged helix' DNA-binding domain"/>
    <property type="match status" value="1"/>
</dbReference>
<evidence type="ECO:0000259" key="5">
    <source>
        <dbReference type="Pfam" id="PF08100"/>
    </source>
</evidence>
<dbReference type="GO" id="GO:0032259">
    <property type="term" value="P:methylation"/>
    <property type="evidence" value="ECO:0007669"/>
    <property type="project" value="UniProtKB-KW"/>
</dbReference>
<gene>
    <name evidence="6" type="ORF">R3P38DRAFT_2874852</name>
</gene>
<keyword evidence="3" id="KW-0949">S-adenosyl-L-methionine</keyword>
<dbReference type="PANTHER" id="PTHR43712">
    <property type="entry name" value="PUTATIVE (AFU_ORTHOLOGUE AFUA_4G14580)-RELATED"/>
    <property type="match status" value="1"/>
</dbReference>
<sequence length="466" mass="51492">MITPATDPVSSLLKLIKDAARTLQAGYIEADGHLPSLDETEPHPLDRKLSTPEMQEAAQTLEGACAQLCATLTRPNHTVLNNLFMTGLEPNCARVALTFKIPDILQETPSGMHVTELSKRCGGVEPSKLARILRLLSAKHCFREVKRDVFANNRLSVQLLAANPLHSMGLHITEDTTEGASKLAETLADPEWGSSFEIGHSAWNKATGQPLPMFDYWAKTPGMEKYGERFGIGMLGWGTAVEATAVVSAYPWANLKADATVCDFGGGVGAMAIQLARAYPQLHLKLQDLPDRMVQAETVLWPAECPEAIEENRIEFKAFDFFVESPIPGCDVYYLKNILHAFSTQNCITILKGIRKVMKPDSRVLLHEYILQTAPDSSIDSESDLEKNAKADMQLKHAPWPLLGNYGQGRIRQYYLDVSLMVLMNSQERTLAEYSKLAEEAGLQFIKVWDFGDMGGVELCVRDAAI</sequence>
<protein>
    <submittedName>
        <fullName evidence="6">3-O-methyltransferase 2</fullName>
    </submittedName>
</protein>
<dbReference type="InterPro" id="IPR016461">
    <property type="entry name" value="COMT-like"/>
</dbReference>
<proteinExistence type="predicted"/>
<dbReference type="InterPro" id="IPR001077">
    <property type="entry name" value="COMT_C"/>
</dbReference>
<feature type="domain" description="O-methyltransferase C-terminal" evidence="4">
    <location>
        <begin position="201"/>
        <end position="382"/>
    </location>
</feature>
<evidence type="ECO:0000256" key="3">
    <source>
        <dbReference type="ARBA" id="ARBA00022691"/>
    </source>
</evidence>
<dbReference type="InterPro" id="IPR036390">
    <property type="entry name" value="WH_DNA-bd_sf"/>
</dbReference>
<reference evidence="6 7" key="1">
    <citation type="journal article" date="2024" name="J Genomics">
        <title>Draft genome sequencing and assembly of Favolaschia claudopus CIRM-BRFM 2984 isolated from oak limbs.</title>
        <authorList>
            <person name="Navarro D."/>
            <person name="Drula E."/>
            <person name="Chaduli D."/>
            <person name="Cazenave R."/>
            <person name="Ahrendt S."/>
            <person name="Wang J."/>
            <person name="Lipzen A."/>
            <person name="Daum C."/>
            <person name="Barry K."/>
            <person name="Grigoriev I.V."/>
            <person name="Favel A."/>
            <person name="Rosso M.N."/>
            <person name="Martin F."/>
        </authorList>
    </citation>
    <scope>NUCLEOTIDE SEQUENCE [LARGE SCALE GENOMIC DNA]</scope>
    <source>
        <strain evidence="6 7">CIRM-BRFM 2984</strain>
    </source>
</reference>
<dbReference type="GO" id="GO:0008171">
    <property type="term" value="F:O-methyltransferase activity"/>
    <property type="evidence" value="ECO:0007669"/>
    <property type="project" value="InterPro"/>
</dbReference>
<dbReference type="EMBL" id="JAWWNJ010000010">
    <property type="protein sequence ID" value="KAK7046634.1"/>
    <property type="molecule type" value="Genomic_DNA"/>
</dbReference>
<keyword evidence="1" id="KW-0489">Methyltransferase</keyword>
<dbReference type="PANTHER" id="PTHR43712:SF2">
    <property type="entry name" value="O-METHYLTRANSFERASE CICE"/>
    <property type="match status" value="1"/>
</dbReference>
<accession>A0AAW0D6W5</accession>
<dbReference type="Pfam" id="PF00891">
    <property type="entry name" value="Methyltransf_2"/>
    <property type="match status" value="1"/>
</dbReference>
<dbReference type="Pfam" id="PF08100">
    <property type="entry name" value="Dimerisation"/>
    <property type="match status" value="1"/>
</dbReference>
<dbReference type="Proteomes" id="UP001362999">
    <property type="component" value="Unassembled WGS sequence"/>
</dbReference>
<keyword evidence="7" id="KW-1185">Reference proteome</keyword>
<dbReference type="InterPro" id="IPR036388">
    <property type="entry name" value="WH-like_DNA-bd_sf"/>
</dbReference>
<feature type="domain" description="O-methyltransferase dimerisation" evidence="5">
    <location>
        <begin position="89"/>
        <end position="160"/>
    </location>
</feature>
<evidence type="ECO:0000313" key="6">
    <source>
        <dbReference type="EMBL" id="KAK7046634.1"/>
    </source>
</evidence>
<keyword evidence="2" id="KW-0808">Transferase</keyword>
<dbReference type="GO" id="GO:0046983">
    <property type="term" value="F:protein dimerization activity"/>
    <property type="evidence" value="ECO:0007669"/>
    <property type="project" value="InterPro"/>
</dbReference>
<dbReference type="InterPro" id="IPR029063">
    <property type="entry name" value="SAM-dependent_MTases_sf"/>
</dbReference>
<name>A0AAW0D6W5_9AGAR</name>
<dbReference type="Gene3D" id="3.40.50.150">
    <property type="entry name" value="Vaccinia Virus protein VP39"/>
    <property type="match status" value="1"/>
</dbReference>
<dbReference type="AlphaFoldDB" id="A0AAW0D6W5"/>
<organism evidence="6 7">
    <name type="scientific">Favolaschia claudopus</name>
    <dbReference type="NCBI Taxonomy" id="2862362"/>
    <lineage>
        <taxon>Eukaryota</taxon>
        <taxon>Fungi</taxon>
        <taxon>Dikarya</taxon>
        <taxon>Basidiomycota</taxon>
        <taxon>Agaricomycotina</taxon>
        <taxon>Agaricomycetes</taxon>
        <taxon>Agaricomycetidae</taxon>
        <taxon>Agaricales</taxon>
        <taxon>Marasmiineae</taxon>
        <taxon>Mycenaceae</taxon>
        <taxon>Favolaschia</taxon>
    </lineage>
</organism>
<dbReference type="PROSITE" id="PS51683">
    <property type="entry name" value="SAM_OMT_II"/>
    <property type="match status" value="1"/>
</dbReference>
<evidence type="ECO:0000313" key="7">
    <source>
        <dbReference type="Proteomes" id="UP001362999"/>
    </source>
</evidence>
<dbReference type="SUPFAM" id="SSF53335">
    <property type="entry name" value="S-adenosyl-L-methionine-dependent methyltransferases"/>
    <property type="match status" value="1"/>
</dbReference>
<dbReference type="Gene3D" id="1.10.10.10">
    <property type="entry name" value="Winged helix-like DNA-binding domain superfamily/Winged helix DNA-binding domain"/>
    <property type="match status" value="1"/>
</dbReference>
<comment type="caution">
    <text evidence="6">The sequence shown here is derived from an EMBL/GenBank/DDBJ whole genome shotgun (WGS) entry which is preliminary data.</text>
</comment>
<evidence type="ECO:0000256" key="1">
    <source>
        <dbReference type="ARBA" id="ARBA00022603"/>
    </source>
</evidence>
<evidence type="ECO:0000259" key="4">
    <source>
        <dbReference type="Pfam" id="PF00891"/>
    </source>
</evidence>